<dbReference type="EMBL" id="UZAN01069295">
    <property type="protein sequence ID" value="VDP94727.1"/>
    <property type="molecule type" value="Genomic_DNA"/>
</dbReference>
<evidence type="ECO:0000313" key="2">
    <source>
        <dbReference type="Proteomes" id="UP000272942"/>
    </source>
</evidence>
<reference evidence="3" key="1">
    <citation type="submission" date="2016-06" db="UniProtKB">
        <authorList>
            <consortium name="WormBaseParasite"/>
        </authorList>
    </citation>
    <scope>IDENTIFICATION</scope>
</reference>
<proteinExistence type="predicted"/>
<gene>
    <name evidence="1" type="ORF">ECPE_LOCUS17436</name>
</gene>
<dbReference type="OrthoDB" id="6244113at2759"/>
<accession>A0A183BE01</accession>
<sequence length="101" mass="11599">MDIESVIGVNGMSDTIRWIKWGPSKVTNTVTFTPCNPWICELCNYKPEPGSCARTRLPNGVEFTLWDLWIVPAPTNWDTYRLSDFLADLKVIENADYCLQR</sequence>
<reference evidence="1 2" key="2">
    <citation type="submission" date="2018-11" db="EMBL/GenBank/DDBJ databases">
        <authorList>
            <consortium name="Pathogen Informatics"/>
        </authorList>
    </citation>
    <scope>NUCLEOTIDE SEQUENCE [LARGE SCALE GENOMIC DNA]</scope>
    <source>
        <strain evidence="1 2">Egypt</strain>
    </source>
</reference>
<dbReference type="AlphaFoldDB" id="A0A183BE01"/>
<dbReference type="WBParaSite" id="ECPE_0001748101-mRNA-1">
    <property type="protein sequence ID" value="ECPE_0001748101-mRNA-1"/>
    <property type="gene ID" value="ECPE_0001748101"/>
</dbReference>
<protein>
    <submittedName>
        <fullName evidence="3">ENR1 protein</fullName>
    </submittedName>
</protein>
<evidence type="ECO:0000313" key="1">
    <source>
        <dbReference type="EMBL" id="VDP94727.1"/>
    </source>
</evidence>
<evidence type="ECO:0000313" key="3">
    <source>
        <dbReference type="WBParaSite" id="ECPE_0001748101-mRNA-1"/>
    </source>
</evidence>
<organism evidence="3">
    <name type="scientific">Echinostoma caproni</name>
    <dbReference type="NCBI Taxonomy" id="27848"/>
    <lineage>
        <taxon>Eukaryota</taxon>
        <taxon>Metazoa</taxon>
        <taxon>Spiralia</taxon>
        <taxon>Lophotrochozoa</taxon>
        <taxon>Platyhelminthes</taxon>
        <taxon>Trematoda</taxon>
        <taxon>Digenea</taxon>
        <taxon>Plagiorchiida</taxon>
        <taxon>Echinostomata</taxon>
        <taxon>Echinostomatoidea</taxon>
        <taxon>Echinostomatidae</taxon>
        <taxon>Echinostoma</taxon>
    </lineage>
</organism>
<dbReference type="Proteomes" id="UP000272942">
    <property type="component" value="Unassembled WGS sequence"/>
</dbReference>
<keyword evidence="2" id="KW-1185">Reference proteome</keyword>
<name>A0A183BE01_9TREM</name>